<dbReference type="InterPro" id="IPR017938">
    <property type="entry name" value="Riboflavin_synthase-like_b-brl"/>
</dbReference>
<dbReference type="PANTHER" id="PTHR43513:SF3">
    <property type="entry name" value="DIHYDROOROTATE DEHYDROGENASE B (NAD(+)), ELECTRON TRANSFER SUBUNIT-RELATED"/>
    <property type="match status" value="1"/>
</dbReference>
<feature type="binding site" evidence="11 12">
    <location>
        <begin position="54"/>
        <end position="57"/>
    </location>
    <ligand>
        <name>FAD</name>
        <dbReference type="ChEBI" id="CHEBI:57692"/>
    </ligand>
</feature>
<comment type="subunit">
    <text evidence="11">Heterotetramer of 2 PyrK and 2 PyrD type B subunits.</text>
</comment>
<keyword evidence="2 11" id="KW-0813">Transport</keyword>
<evidence type="ECO:0000256" key="12">
    <source>
        <dbReference type="PIRSR" id="PIRSR006816-1"/>
    </source>
</evidence>
<dbReference type="InterPro" id="IPR019480">
    <property type="entry name" value="Dihydroorotate_DH_Fe-S-bd"/>
</dbReference>
<dbReference type="GO" id="GO:0009055">
    <property type="term" value="F:electron transfer activity"/>
    <property type="evidence" value="ECO:0007669"/>
    <property type="project" value="UniProtKB-UniRule"/>
</dbReference>
<dbReference type="PIRSF" id="PIRSF006816">
    <property type="entry name" value="Cyc3_hyd_g"/>
    <property type="match status" value="1"/>
</dbReference>
<comment type="cofactor">
    <cofactor evidence="13">
        <name>[2Fe-2S] cluster</name>
        <dbReference type="ChEBI" id="CHEBI:190135"/>
    </cofactor>
    <text evidence="13">Binds 1 [2Fe-2S] cluster per subunit.</text>
</comment>
<comment type="similarity">
    <text evidence="1 11">Belongs to the PyrK family.</text>
</comment>
<feature type="binding site" evidence="11 13">
    <location>
        <position position="226"/>
    </location>
    <ligand>
        <name>[2Fe-2S] cluster</name>
        <dbReference type="ChEBI" id="CHEBI:190135"/>
    </ligand>
</feature>
<dbReference type="Gene3D" id="2.10.240.10">
    <property type="entry name" value="Dihydroorotate dehydrogenase, electron transfer subunit"/>
    <property type="match status" value="1"/>
</dbReference>
<keyword evidence="4 11" id="KW-0001">2Fe-2S</keyword>
<protein>
    <recommendedName>
        <fullName evidence="11">Dihydroorotate dehydrogenase B (NAD(+)), electron transfer subunit</fullName>
    </recommendedName>
    <alternativeName>
        <fullName evidence="11">Dihydroorotate oxidase B, electron transfer subunit</fullName>
    </alternativeName>
</protein>
<dbReference type="STRING" id="39777.B7L28_00185"/>
<dbReference type="PROSITE" id="PS51384">
    <property type="entry name" value="FAD_FR"/>
    <property type="match status" value="1"/>
</dbReference>
<dbReference type="CDD" id="cd06218">
    <property type="entry name" value="DHOD_e_trans"/>
    <property type="match status" value="1"/>
</dbReference>
<evidence type="ECO:0000256" key="9">
    <source>
        <dbReference type="ARBA" id="ARBA00023004"/>
    </source>
</evidence>
<keyword evidence="8 11" id="KW-0249">Electron transport</keyword>
<comment type="function">
    <text evidence="11">Responsible for channeling the electrons from the oxidation of dihydroorotate from the FMN redox center in the PyrD type B subunit to the ultimate electron acceptor NAD(+).</text>
</comment>
<dbReference type="PRINTS" id="PR00409">
    <property type="entry name" value="PHDIOXRDTASE"/>
</dbReference>
<keyword evidence="5 11" id="KW-0479">Metal-binding</keyword>
<evidence type="ECO:0000256" key="13">
    <source>
        <dbReference type="PIRSR" id="PIRSR006816-2"/>
    </source>
</evidence>
<dbReference type="InterPro" id="IPR008333">
    <property type="entry name" value="Cbr1-like_FAD-bd_dom"/>
</dbReference>
<dbReference type="GO" id="GO:0051537">
    <property type="term" value="F:2 iron, 2 sulfur cluster binding"/>
    <property type="evidence" value="ECO:0007669"/>
    <property type="project" value="UniProtKB-KW"/>
</dbReference>
<dbReference type="InterPro" id="IPR001433">
    <property type="entry name" value="OxRdtase_FAD/NAD-bd"/>
</dbReference>
<evidence type="ECO:0000256" key="4">
    <source>
        <dbReference type="ARBA" id="ARBA00022714"/>
    </source>
</evidence>
<dbReference type="Pfam" id="PF10418">
    <property type="entry name" value="DHODB_Fe-S_bind"/>
    <property type="match status" value="1"/>
</dbReference>
<evidence type="ECO:0000259" key="14">
    <source>
        <dbReference type="PROSITE" id="PS51384"/>
    </source>
</evidence>
<dbReference type="Proteomes" id="UP000070226">
    <property type="component" value="Unassembled WGS sequence"/>
</dbReference>
<comment type="cofactor">
    <cofactor evidence="11 12">
        <name>FAD</name>
        <dbReference type="ChEBI" id="CHEBI:57692"/>
    </cofactor>
    <text evidence="11 12">Binds 1 FAD per subunit.</text>
</comment>
<dbReference type="HAMAP" id="MF_01211">
    <property type="entry name" value="DHODB_Fe_S_bind"/>
    <property type="match status" value="1"/>
</dbReference>
<dbReference type="InterPro" id="IPR012165">
    <property type="entry name" value="Cyt_c3_hydrogenase_gsu"/>
</dbReference>
<dbReference type="GO" id="GO:0046872">
    <property type="term" value="F:metal ion binding"/>
    <property type="evidence" value="ECO:0007669"/>
    <property type="project" value="UniProtKB-KW"/>
</dbReference>
<dbReference type="PANTHER" id="PTHR43513">
    <property type="entry name" value="DIHYDROOROTATE DEHYDROGENASE B (NAD(+)), ELECTRON TRANSFER SUBUNIT"/>
    <property type="match status" value="1"/>
</dbReference>
<dbReference type="SUPFAM" id="SSF52343">
    <property type="entry name" value="Ferredoxin reductase-like, C-terminal NADP-linked domain"/>
    <property type="match status" value="1"/>
</dbReference>
<keyword evidence="9 11" id="KW-0408">Iron</keyword>
<keyword evidence="7 11" id="KW-0665">Pyrimidine biosynthesis</keyword>
<feature type="binding site" evidence="11 13">
    <location>
        <position position="229"/>
    </location>
    <ligand>
        <name>[2Fe-2S] cluster</name>
        <dbReference type="ChEBI" id="CHEBI:190135"/>
    </ligand>
</feature>
<dbReference type="InterPro" id="IPR039261">
    <property type="entry name" value="FNR_nucleotide-bd"/>
</dbReference>
<evidence type="ECO:0000256" key="7">
    <source>
        <dbReference type="ARBA" id="ARBA00022975"/>
    </source>
</evidence>
<dbReference type="GO" id="GO:0050660">
    <property type="term" value="F:flavin adenine dinucleotide binding"/>
    <property type="evidence" value="ECO:0007669"/>
    <property type="project" value="InterPro"/>
</dbReference>
<evidence type="ECO:0000256" key="3">
    <source>
        <dbReference type="ARBA" id="ARBA00022630"/>
    </source>
</evidence>
<dbReference type="Pfam" id="PF00970">
    <property type="entry name" value="FAD_binding_6"/>
    <property type="match status" value="1"/>
</dbReference>
<feature type="binding site" evidence="11 13">
    <location>
        <position position="242"/>
    </location>
    <ligand>
        <name>[2Fe-2S] cluster</name>
        <dbReference type="ChEBI" id="CHEBI:190135"/>
    </ligand>
</feature>
<dbReference type="RefSeq" id="WP_060807815.1">
    <property type="nucleotide sequence ID" value="NZ_JARFIJ010000003.1"/>
</dbReference>
<evidence type="ECO:0000256" key="8">
    <source>
        <dbReference type="ARBA" id="ARBA00022982"/>
    </source>
</evidence>
<evidence type="ECO:0000256" key="2">
    <source>
        <dbReference type="ARBA" id="ARBA00022448"/>
    </source>
</evidence>
<feature type="binding site" evidence="11 13">
    <location>
        <position position="221"/>
    </location>
    <ligand>
        <name>[2Fe-2S] cluster</name>
        <dbReference type="ChEBI" id="CHEBI:190135"/>
    </ligand>
</feature>
<dbReference type="Gene3D" id="3.40.50.80">
    <property type="entry name" value="Nucleotide-binding domain of ferredoxin-NADP reductase (FNR) module"/>
    <property type="match status" value="1"/>
</dbReference>
<reference evidence="15 16" key="1">
    <citation type="submission" date="2016-01" db="EMBL/GenBank/DDBJ databases">
        <authorList>
            <person name="Oliw E.H."/>
        </authorList>
    </citation>
    <scope>NUCLEOTIDE SEQUENCE [LARGE SCALE GENOMIC DNA]</scope>
    <source>
        <strain evidence="15 16">CMW7756B</strain>
    </source>
</reference>
<dbReference type="InterPro" id="IPR017927">
    <property type="entry name" value="FAD-bd_FR_type"/>
</dbReference>
<gene>
    <name evidence="11" type="primary">pyrK</name>
    <name evidence="15" type="ORF">HMPREF3233_01579</name>
</gene>
<comment type="caution">
    <text evidence="15">The sequence shown here is derived from an EMBL/GenBank/DDBJ whole genome shotgun (WGS) entry which is preliminary data.</text>
</comment>
<evidence type="ECO:0000256" key="5">
    <source>
        <dbReference type="ARBA" id="ARBA00022723"/>
    </source>
</evidence>
<organism evidence="15">
    <name type="scientific">Veillonella atypica</name>
    <dbReference type="NCBI Taxonomy" id="39777"/>
    <lineage>
        <taxon>Bacteria</taxon>
        <taxon>Bacillati</taxon>
        <taxon>Bacillota</taxon>
        <taxon>Negativicutes</taxon>
        <taxon>Veillonellales</taxon>
        <taxon>Veillonellaceae</taxon>
        <taxon>Veillonella</taxon>
    </lineage>
</organism>
<sequence>MSGYVEQGEVVRNEQIGSDVWIMDIHAPKQAAEAKVGQFCNVRVADSTAPLLRRPISYAGFDVQKGTITLLYRVVGKGTDIMTRLVPGDTLDCLGPLGEPFVTSENMLLVGGGVGIAPMLCIASHLQKGESAQVILGFRNKSETFWADLFKDTPVQVHITTDDGSVGTKGFPTAIMPELINSNTFTSVMTCGPTPMMKGVAQVAKELNVPCQVSLEERMGCGTGGCLGCACDGMGGKRYKVCKDGPVFPAEEVFF</sequence>
<evidence type="ECO:0000313" key="16">
    <source>
        <dbReference type="Proteomes" id="UP000070226"/>
    </source>
</evidence>
<feature type="binding site" evidence="11 12">
    <location>
        <begin position="78"/>
        <end position="79"/>
    </location>
    <ligand>
        <name>FAD</name>
        <dbReference type="ChEBI" id="CHEBI:57692"/>
    </ligand>
</feature>
<dbReference type="InterPro" id="IPR023455">
    <property type="entry name" value="Dihydroorotate_DHASE_ETsu"/>
</dbReference>
<keyword evidence="3 11" id="KW-0285">Flavoprotein</keyword>
<dbReference type="InterPro" id="IPR050353">
    <property type="entry name" value="PyrK_electron_transfer"/>
</dbReference>
<dbReference type="GO" id="GO:0016491">
    <property type="term" value="F:oxidoreductase activity"/>
    <property type="evidence" value="ECO:0007669"/>
    <property type="project" value="InterPro"/>
</dbReference>
<dbReference type="UniPathway" id="UPA00070">
    <property type="reaction ID" value="UER00945"/>
</dbReference>
<evidence type="ECO:0000256" key="6">
    <source>
        <dbReference type="ARBA" id="ARBA00022827"/>
    </source>
</evidence>
<keyword evidence="6 11" id="KW-0274">FAD</keyword>
<name>A0A133S2A4_9FIRM</name>
<accession>A0A133S2A4</accession>
<proteinExistence type="inferred from homology"/>
<evidence type="ECO:0000256" key="11">
    <source>
        <dbReference type="HAMAP-Rule" id="MF_01211"/>
    </source>
</evidence>
<dbReference type="PATRIC" id="fig|39777.7.peg.1545"/>
<dbReference type="AlphaFoldDB" id="A0A133S2A4"/>
<comment type="cofactor">
    <cofactor evidence="11">
        <name>[2Fe-2S] cluster</name>
        <dbReference type="ChEBI" id="CHEBI:190135"/>
    </cofactor>
    <text evidence="11">Binds 1 [2Fe-2S] cluster per subunit.</text>
</comment>
<dbReference type="Gene3D" id="2.40.30.10">
    <property type="entry name" value="Translation factors"/>
    <property type="match status" value="1"/>
</dbReference>
<feature type="binding site" evidence="11 12">
    <location>
        <begin position="71"/>
        <end position="73"/>
    </location>
    <ligand>
        <name>FAD</name>
        <dbReference type="ChEBI" id="CHEBI:57692"/>
    </ligand>
</feature>
<keyword evidence="10 11" id="KW-0411">Iron-sulfur</keyword>
<evidence type="ECO:0000313" key="15">
    <source>
        <dbReference type="EMBL" id="KXA62550.1"/>
    </source>
</evidence>
<dbReference type="SUPFAM" id="SSF63380">
    <property type="entry name" value="Riboflavin synthase domain-like"/>
    <property type="match status" value="1"/>
</dbReference>
<dbReference type="InterPro" id="IPR037117">
    <property type="entry name" value="Dihydroorotate_DH_ele_sf"/>
</dbReference>
<evidence type="ECO:0000256" key="10">
    <source>
        <dbReference type="ARBA" id="ARBA00023014"/>
    </source>
</evidence>
<dbReference type="GO" id="GO:0044205">
    <property type="term" value="P:'de novo' UMP biosynthetic process"/>
    <property type="evidence" value="ECO:0007669"/>
    <property type="project" value="UniProtKB-UniRule"/>
</dbReference>
<evidence type="ECO:0000256" key="1">
    <source>
        <dbReference type="ARBA" id="ARBA00006422"/>
    </source>
</evidence>
<feature type="domain" description="FAD-binding FR-type" evidence="14">
    <location>
        <begin position="3"/>
        <end position="103"/>
    </location>
</feature>
<dbReference type="EMBL" id="LRQT01000088">
    <property type="protein sequence ID" value="KXA62550.1"/>
    <property type="molecule type" value="Genomic_DNA"/>
</dbReference>
<dbReference type="Pfam" id="PF00175">
    <property type="entry name" value="NAD_binding_1"/>
    <property type="match status" value="1"/>
</dbReference>
<comment type="pathway">
    <text evidence="11">Pyrimidine metabolism; UMP biosynthesis via de novo pathway; orotate from (S)-dihydroorotate (NAD(+) route): step 1/1.</text>
</comment>